<evidence type="ECO:0000259" key="1">
    <source>
        <dbReference type="Pfam" id="PF26642"/>
    </source>
</evidence>
<sequence>MRKHRRPAPSRSTCYVISDSARDTVTRTRDQLLLLACLSAARIRHDAAELELSPDALVTIFQRLCNDLDHALRDMKIGLPAAGQPA</sequence>
<organism evidence="2 3">
    <name type="scientific">Lysobacter auxotrophicus</name>
    <dbReference type="NCBI Taxonomy" id="2992573"/>
    <lineage>
        <taxon>Bacteria</taxon>
        <taxon>Pseudomonadati</taxon>
        <taxon>Pseudomonadota</taxon>
        <taxon>Gammaproteobacteria</taxon>
        <taxon>Lysobacterales</taxon>
        <taxon>Lysobacteraceae</taxon>
        <taxon>Lysobacter</taxon>
    </lineage>
</organism>
<dbReference type="Proteomes" id="UP001317822">
    <property type="component" value="Chromosome"/>
</dbReference>
<dbReference type="EMBL" id="AP027041">
    <property type="protein sequence ID" value="BDU15310.1"/>
    <property type="molecule type" value="Genomic_DNA"/>
</dbReference>
<feature type="domain" description="XAC0095-like" evidence="1">
    <location>
        <begin position="13"/>
        <end position="76"/>
    </location>
</feature>
<dbReference type="InterPro" id="IPR058099">
    <property type="entry name" value="T3SS_XAC0095_dom"/>
</dbReference>
<gene>
    <name evidence="2" type="ORF">LA521A_05110</name>
</gene>
<evidence type="ECO:0000313" key="3">
    <source>
        <dbReference type="Proteomes" id="UP001317822"/>
    </source>
</evidence>
<dbReference type="Pfam" id="PF26642">
    <property type="entry name" value="XAC0095_dom"/>
    <property type="match status" value="1"/>
</dbReference>
<dbReference type="NCBIfam" id="NF047335">
    <property type="entry name" value="T3SS_XAC0095"/>
    <property type="match status" value="1"/>
</dbReference>
<proteinExistence type="predicted"/>
<name>A0ABN6UG61_9GAMM</name>
<dbReference type="RefSeq" id="WP_281780822.1">
    <property type="nucleotide sequence ID" value="NZ_AP027041.1"/>
</dbReference>
<reference evidence="2 3" key="1">
    <citation type="journal article" date="2023" name="Int. J. Syst. Evol. Microbiol.">
        <title>Physiological and genomic analyses of cobalamin (vitamin B12)-auxotrophy of Lysobacter auxotrophicus sp. nov., a methionine-auxotrophic chitinolytic bacterium isolated from chitin-treated soil.</title>
        <authorList>
            <person name="Saito A."/>
            <person name="Dohra H."/>
            <person name="Hamada M."/>
            <person name="Moriuchi R."/>
            <person name="Kotsuchibashi Y."/>
            <person name="Mori K."/>
        </authorList>
    </citation>
    <scope>NUCLEOTIDE SEQUENCE [LARGE SCALE GENOMIC DNA]</scope>
    <source>
        <strain evidence="2 3">5-21a</strain>
    </source>
</reference>
<evidence type="ECO:0000313" key="2">
    <source>
        <dbReference type="EMBL" id="BDU15310.1"/>
    </source>
</evidence>
<protein>
    <recommendedName>
        <fullName evidence="1">XAC0095-like domain-containing protein</fullName>
    </recommendedName>
</protein>
<keyword evidence="3" id="KW-1185">Reference proteome</keyword>
<accession>A0ABN6UG61</accession>